<reference evidence="1" key="1">
    <citation type="journal article" date="2018" name="Genome Biol.">
        <title>SKESA: strategic k-mer extension for scrupulous assemblies.</title>
        <authorList>
            <person name="Souvorov A."/>
            <person name="Agarwala R."/>
            <person name="Lipman D.J."/>
        </authorList>
    </citation>
    <scope>NUCLEOTIDE SEQUENCE</scope>
    <source>
        <strain evidence="1">13-0396</strain>
    </source>
</reference>
<gene>
    <name evidence="1" type="ORF">G9F94_004512</name>
</gene>
<reference evidence="1" key="2">
    <citation type="submission" date="2018-07" db="EMBL/GenBank/DDBJ databases">
        <authorList>
            <consortium name="NCBI Pathogen Detection Project"/>
        </authorList>
    </citation>
    <scope>NUCLEOTIDE SEQUENCE</scope>
    <source>
        <strain evidence="1">13-0396</strain>
    </source>
</reference>
<dbReference type="EMBL" id="DAAUAQ010000030">
    <property type="protein sequence ID" value="HAF0901758.1"/>
    <property type="molecule type" value="Genomic_DNA"/>
</dbReference>
<sequence length="48" mass="5346">MHEPPVQSDCCACSGNFRLESNPEKHDKTPLAAANGKRVYKRLLMQSS</sequence>
<dbReference type="AlphaFoldDB" id="A0A5I9U9K9"/>
<evidence type="ECO:0000313" key="1">
    <source>
        <dbReference type="EMBL" id="HAF0901758.1"/>
    </source>
</evidence>
<accession>A0A5I9U9K9</accession>
<protein>
    <submittedName>
        <fullName evidence="1">Replication initiation protein</fullName>
    </submittedName>
</protein>
<organism evidence="1">
    <name type="scientific">Salmonella paratyphi A</name>
    <dbReference type="NCBI Taxonomy" id="54388"/>
    <lineage>
        <taxon>Bacteria</taxon>
        <taxon>Pseudomonadati</taxon>
        <taxon>Pseudomonadota</taxon>
        <taxon>Gammaproteobacteria</taxon>
        <taxon>Enterobacterales</taxon>
        <taxon>Enterobacteriaceae</taxon>
        <taxon>Salmonella</taxon>
    </lineage>
</organism>
<proteinExistence type="predicted"/>
<name>A0A5I9U9K9_SALPT</name>
<comment type="caution">
    <text evidence="1">The sequence shown here is derived from an EMBL/GenBank/DDBJ whole genome shotgun (WGS) entry which is preliminary data.</text>
</comment>